<evidence type="ECO:0000259" key="6">
    <source>
        <dbReference type="Pfam" id="PF17805"/>
    </source>
</evidence>
<comment type="similarity">
    <text evidence="3">Belongs to the Ahb/Nir family.</text>
</comment>
<protein>
    <recommendedName>
        <fullName evidence="4">siroheme decarboxylase</fullName>
        <ecNumber evidence="4">4.1.1.111</ecNumber>
    </recommendedName>
</protein>
<dbReference type="Pfam" id="PF17805">
    <property type="entry name" value="AsnC_trans_reg2"/>
    <property type="match status" value="2"/>
</dbReference>
<dbReference type="EC" id="4.1.1.111" evidence="4"/>
<gene>
    <name evidence="8" type="ORF">ACFOD7_02755</name>
</gene>
<dbReference type="EMBL" id="JBHRTE010000010">
    <property type="protein sequence ID" value="MFC3166963.1"/>
    <property type="molecule type" value="Genomic_DNA"/>
</dbReference>
<evidence type="ECO:0000256" key="4">
    <source>
        <dbReference type="ARBA" id="ARBA00023471"/>
    </source>
</evidence>
<dbReference type="InterPro" id="IPR036388">
    <property type="entry name" value="WH-like_DNA-bd_sf"/>
</dbReference>
<feature type="domain" description="Siroheme decarboxylase AsnC-like ligand binding" evidence="6">
    <location>
        <begin position="69"/>
        <end position="141"/>
    </location>
</feature>
<comment type="caution">
    <text evidence="8">The sequence shown here is derived from an EMBL/GenBank/DDBJ whole genome shotgun (WGS) entry which is preliminary data.</text>
</comment>
<comment type="pathway">
    <text evidence="2">Porphyrin-containing compound metabolism.</text>
</comment>
<keyword evidence="9" id="KW-1185">Reference proteome</keyword>
<accession>A0ABV7I8T8</accession>
<feature type="domain" description="Siroheme decarboxylase NirL-like HTH" evidence="7">
    <location>
        <begin position="173"/>
        <end position="217"/>
    </location>
</feature>
<reference evidence="9" key="1">
    <citation type="journal article" date="2019" name="Int. J. Syst. Evol. Microbiol.">
        <title>The Global Catalogue of Microorganisms (GCM) 10K type strain sequencing project: providing services to taxonomists for standard genome sequencing and annotation.</title>
        <authorList>
            <consortium name="The Broad Institute Genomics Platform"/>
            <consortium name="The Broad Institute Genome Sequencing Center for Infectious Disease"/>
            <person name="Wu L."/>
            <person name="Ma J."/>
        </authorList>
    </citation>
    <scope>NUCLEOTIDE SEQUENCE [LARGE SCALE GENOMIC DNA]</scope>
    <source>
        <strain evidence="9">KCTC 52239</strain>
    </source>
</reference>
<dbReference type="InterPro" id="IPR040523">
    <property type="entry name" value="AsnC_trans_reg2"/>
</dbReference>
<dbReference type="RefSeq" id="WP_207471074.1">
    <property type="nucleotide sequence ID" value="NZ_JAFNAW010000060.1"/>
</dbReference>
<dbReference type="Pfam" id="PF22451">
    <property type="entry name" value="NirdL-like_HTH"/>
    <property type="match status" value="2"/>
</dbReference>
<name>A0ABV7I8T8_9RHOB</name>
<evidence type="ECO:0000313" key="8">
    <source>
        <dbReference type="EMBL" id="MFC3166963.1"/>
    </source>
</evidence>
<evidence type="ECO:0000313" key="9">
    <source>
        <dbReference type="Proteomes" id="UP001595557"/>
    </source>
</evidence>
<dbReference type="PANTHER" id="PTHR43413:SF1">
    <property type="entry name" value="SIROHEME DECARBOXYLASE NIRL SUBUNIT"/>
    <property type="match status" value="1"/>
</dbReference>
<sequence length="326" mass="35802">MTELAPNCLDTRLLDEFQRDLPLVPRPFAAMARMLGTCEADVLDRLRRLQDCGRISRVGATCRPNTAGASTLAALAIPEDQIEQVAAIVGAEPGVNHSYLREDLWNLWFVATAPSETELAASLARIEGASGLPVLSLPLVRPFNIDLGFRLRGPRQPLGLDRAPDMSVLQGDDRPLMQALSEGLDLVPEPFAVLAQRLGRDEANILDRVKLLADARILTRVGVIVRHRALGWAANAMVVWRLPDCTIEAAGCALSQVPGVTLCYQRRTMPGVWDWPLFCMIHARSRPEALAVLDRARALPELTNVPHKTLFSTRCFKQRGALIEAA</sequence>
<dbReference type="Gene3D" id="3.30.70.3460">
    <property type="match status" value="2"/>
</dbReference>
<evidence type="ECO:0000256" key="5">
    <source>
        <dbReference type="ARBA" id="ARBA00048470"/>
    </source>
</evidence>
<evidence type="ECO:0000256" key="2">
    <source>
        <dbReference type="ARBA" id="ARBA00023444"/>
    </source>
</evidence>
<comment type="catalytic activity">
    <reaction evidence="5">
        <text>siroheme + 2 H(+) = 12,18-didecarboxysiroheme + 2 CO2</text>
        <dbReference type="Rhea" id="RHEA:19093"/>
        <dbReference type="ChEBI" id="CHEBI:15378"/>
        <dbReference type="ChEBI" id="CHEBI:16526"/>
        <dbReference type="ChEBI" id="CHEBI:60052"/>
        <dbReference type="ChEBI" id="CHEBI:140497"/>
        <dbReference type="EC" id="4.1.1.111"/>
    </reaction>
</comment>
<evidence type="ECO:0000259" key="7">
    <source>
        <dbReference type="Pfam" id="PF22451"/>
    </source>
</evidence>
<evidence type="ECO:0000256" key="1">
    <source>
        <dbReference type="ARBA" id="ARBA00023239"/>
    </source>
</evidence>
<evidence type="ECO:0000256" key="3">
    <source>
        <dbReference type="ARBA" id="ARBA00023457"/>
    </source>
</evidence>
<dbReference type="Proteomes" id="UP001595557">
    <property type="component" value="Unassembled WGS sequence"/>
</dbReference>
<organism evidence="8 9">
    <name type="scientific">Paracoccus fontiphilus</name>
    <dbReference type="NCBI Taxonomy" id="1815556"/>
    <lineage>
        <taxon>Bacteria</taxon>
        <taxon>Pseudomonadati</taxon>
        <taxon>Pseudomonadota</taxon>
        <taxon>Alphaproteobacteria</taxon>
        <taxon>Rhodobacterales</taxon>
        <taxon>Paracoccaceae</taxon>
        <taxon>Paracoccus</taxon>
    </lineage>
</organism>
<feature type="domain" description="Siroheme decarboxylase AsnC-like ligand binding" evidence="6">
    <location>
        <begin position="230"/>
        <end position="317"/>
    </location>
</feature>
<keyword evidence="1" id="KW-0456">Lyase</keyword>
<feature type="domain" description="Siroheme decarboxylase NirL-like HTH" evidence="7">
    <location>
        <begin position="10"/>
        <end position="55"/>
    </location>
</feature>
<dbReference type="InterPro" id="IPR050684">
    <property type="entry name" value="HTH-Siroheme_Decarb"/>
</dbReference>
<dbReference type="Gene3D" id="1.10.10.10">
    <property type="entry name" value="Winged helix-like DNA-binding domain superfamily/Winged helix DNA-binding domain"/>
    <property type="match status" value="1"/>
</dbReference>
<proteinExistence type="inferred from homology"/>
<dbReference type="InterPro" id="IPR053953">
    <property type="entry name" value="NirdL-like_HTH"/>
</dbReference>
<dbReference type="PANTHER" id="PTHR43413">
    <property type="entry name" value="TRANSCRIPTIONAL REGULATOR, ASNC FAMILY"/>
    <property type="match status" value="1"/>
</dbReference>